<dbReference type="EMBL" id="AMQN01014239">
    <property type="status" value="NOT_ANNOTATED_CDS"/>
    <property type="molecule type" value="Genomic_DNA"/>
</dbReference>
<keyword evidence="4 10" id="KW-1133">Transmembrane helix</keyword>
<dbReference type="Pfam" id="PF00001">
    <property type="entry name" value="7tm_1"/>
    <property type="match status" value="1"/>
</dbReference>
<evidence type="ECO:0000256" key="6">
    <source>
        <dbReference type="ARBA" id="ARBA00023136"/>
    </source>
</evidence>
<keyword evidence="8" id="KW-0325">Glycoprotein</keyword>
<reference evidence="13" key="3">
    <citation type="submission" date="2015-06" db="UniProtKB">
        <authorList>
            <consortium name="EnsemblMetazoa"/>
        </authorList>
    </citation>
    <scope>IDENTIFICATION</scope>
</reference>
<evidence type="ECO:0000256" key="3">
    <source>
        <dbReference type="ARBA" id="ARBA00022692"/>
    </source>
</evidence>
<feature type="transmembrane region" description="Helical" evidence="10">
    <location>
        <begin position="272"/>
        <end position="295"/>
    </location>
</feature>
<feature type="transmembrane region" description="Helical" evidence="10">
    <location>
        <begin position="144"/>
        <end position="169"/>
    </location>
</feature>
<reference evidence="14" key="1">
    <citation type="submission" date="2012-12" db="EMBL/GenBank/DDBJ databases">
        <authorList>
            <person name="Hellsten U."/>
            <person name="Grimwood J."/>
            <person name="Chapman J.A."/>
            <person name="Shapiro H."/>
            <person name="Aerts A."/>
            <person name="Otillar R.P."/>
            <person name="Terry A.Y."/>
            <person name="Boore J.L."/>
            <person name="Simakov O."/>
            <person name="Marletaz F."/>
            <person name="Cho S.-J."/>
            <person name="Edsinger-Gonzales E."/>
            <person name="Havlak P."/>
            <person name="Kuo D.-H."/>
            <person name="Larsson T."/>
            <person name="Lv J."/>
            <person name="Arendt D."/>
            <person name="Savage R."/>
            <person name="Osoegawa K."/>
            <person name="de Jong P."/>
            <person name="Lindberg D.R."/>
            <person name="Seaver E.C."/>
            <person name="Weisblat D.A."/>
            <person name="Putnam N.H."/>
            <person name="Grigoriev I.V."/>
            <person name="Rokhsar D.S."/>
        </authorList>
    </citation>
    <scope>NUCLEOTIDE SEQUENCE</scope>
    <source>
        <strain evidence="14">I ESC-2004</strain>
    </source>
</reference>
<evidence type="ECO:0000256" key="4">
    <source>
        <dbReference type="ARBA" id="ARBA00022989"/>
    </source>
</evidence>
<dbReference type="Gene3D" id="1.20.1070.10">
    <property type="entry name" value="Rhodopsin 7-helix transmembrane proteins"/>
    <property type="match status" value="1"/>
</dbReference>
<name>R7TAB6_CAPTE</name>
<sequence>METTPIANTLNTPLSTQVTSVQLRLVSATLIASVITIIVNPLTLLALFKQKMITKNSINLFIASLCCSDLLLGVSTFLFQLQKILILRSVEVGRFIFLLNCVGASLMVTGFFVSNINVSLISFDRAYATIAPFEYKSRASTKTALIALAFTWAITVLQAVIPIAISLGLGTQTNLVEYAYEVVPYKFRLYWVTPLMYIGTAVNVVLYFIIVISFFKITSEVQPSTSSSDVRSRRMTRTVTMVIGSLLIGSIPLVTIAAVTHMPDAPYLWSYAMYYDIATLCTTIPTFFNNFLYVWQLPDFKRAFRRLLPLAKNSTEASDSNATT</sequence>
<proteinExistence type="predicted"/>
<dbReference type="PRINTS" id="PR00237">
    <property type="entry name" value="GPCRRHODOPSN"/>
</dbReference>
<evidence type="ECO:0000259" key="11">
    <source>
        <dbReference type="PROSITE" id="PS50262"/>
    </source>
</evidence>
<evidence type="ECO:0000313" key="13">
    <source>
        <dbReference type="EnsemblMetazoa" id="CapteP189696"/>
    </source>
</evidence>
<dbReference type="EMBL" id="KB310824">
    <property type="protein sequence ID" value="ELT90678.1"/>
    <property type="molecule type" value="Genomic_DNA"/>
</dbReference>
<evidence type="ECO:0000313" key="14">
    <source>
        <dbReference type="Proteomes" id="UP000014760"/>
    </source>
</evidence>
<dbReference type="InterPro" id="IPR017452">
    <property type="entry name" value="GPCR_Rhodpsn_7TM"/>
</dbReference>
<comment type="subcellular location">
    <subcellularLocation>
        <location evidence="1">Cell membrane</location>
        <topology evidence="1">Multi-pass membrane protein</topology>
    </subcellularLocation>
</comment>
<dbReference type="EnsemblMetazoa" id="CapteT189696">
    <property type="protein sequence ID" value="CapteP189696"/>
    <property type="gene ID" value="CapteG189696"/>
</dbReference>
<keyword evidence="2" id="KW-1003">Cell membrane</keyword>
<gene>
    <name evidence="12" type="ORF">CAPTEDRAFT_189696</name>
</gene>
<dbReference type="GO" id="GO:0005886">
    <property type="term" value="C:plasma membrane"/>
    <property type="evidence" value="ECO:0007669"/>
    <property type="project" value="UniProtKB-SubCell"/>
</dbReference>
<feature type="transmembrane region" description="Helical" evidence="10">
    <location>
        <begin position="189"/>
        <end position="217"/>
    </location>
</feature>
<keyword evidence="7" id="KW-0675">Receptor</keyword>
<keyword evidence="6 10" id="KW-0472">Membrane</keyword>
<evidence type="ECO:0000313" key="12">
    <source>
        <dbReference type="EMBL" id="ELT90678.1"/>
    </source>
</evidence>
<dbReference type="AlphaFoldDB" id="R7TAB6"/>
<keyword evidence="5" id="KW-0297">G-protein coupled receptor</keyword>
<dbReference type="PANTHER" id="PTHR24246:SF27">
    <property type="entry name" value="ADENOSINE RECEPTOR, ISOFORM A"/>
    <property type="match status" value="1"/>
</dbReference>
<evidence type="ECO:0000256" key="9">
    <source>
        <dbReference type="ARBA" id="ARBA00023224"/>
    </source>
</evidence>
<keyword evidence="3 10" id="KW-0812">Transmembrane</keyword>
<dbReference type="HOGENOM" id="CLU_063530_1_0_1"/>
<reference evidence="12 14" key="2">
    <citation type="journal article" date="2013" name="Nature">
        <title>Insights into bilaterian evolution from three spiralian genomes.</title>
        <authorList>
            <person name="Simakov O."/>
            <person name="Marletaz F."/>
            <person name="Cho S.J."/>
            <person name="Edsinger-Gonzales E."/>
            <person name="Havlak P."/>
            <person name="Hellsten U."/>
            <person name="Kuo D.H."/>
            <person name="Larsson T."/>
            <person name="Lv J."/>
            <person name="Arendt D."/>
            <person name="Savage R."/>
            <person name="Osoegawa K."/>
            <person name="de Jong P."/>
            <person name="Grimwood J."/>
            <person name="Chapman J.A."/>
            <person name="Shapiro H."/>
            <person name="Aerts A."/>
            <person name="Otillar R.P."/>
            <person name="Terry A.Y."/>
            <person name="Boore J.L."/>
            <person name="Grigoriev I.V."/>
            <person name="Lindberg D.R."/>
            <person name="Seaver E.C."/>
            <person name="Weisblat D.A."/>
            <person name="Putnam N.H."/>
            <person name="Rokhsar D.S."/>
        </authorList>
    </citation>
    <scope>NUCLEOTIDE SEQUENCE</scope>
    <source>
        <strain evidence="12 14">I ESC-2004</strain>
    </source>
</reference>
<evidence type="ECO:0000256" key="2">
    <source>
        <dbReference type="ARBA" id="ARBA00022475"/>
    </source>
</evidence>
<dbReference type="STRING" id="283909.R7TAB6"/>
<dbReference type="InterPro" id="IPR000276">
    <property type="entry name" value="GPCR_Rhodpsn"/>
</dbReference>
<feature type="domain" description="G-protein coupled receptors family 1 profile" evidence="11">
    <location>
        <begin position="39"/>
        <end position="293"/>
    </location>
</feature>
<feature type="transmembrane region" description="Helical" evidence="10">
    <location>
        <begin position="60"/>
        <end position="79"/>
    </location>
</feature>
<dbReference type="CDD" id="cd00637">
    <property type="entry name" value="7tm_classA_rhodopsin-like"/>
    <property type="match status" value="1"/>
</dbReference>
<dbReference type="OrthoDB" id="5974286at2759"/>
<evidence type="ECO:0000256" key="5">
    <source>
        <dbReference type="ARBA" id="ARBA00023040"/>
    </source>
</evidence>
<evidence type="ECO:0000256" key="8">
    <source>
        <dbReference type="ARBA" id="ARBA00023180"/>
    </source>
</evidence>
<organism evidence="12">
    <name type="scientific">Capitella teleta</name>
    <name type="common">Polychaete worm</name>
    <dbReference type="NCBI Taxonomy" id="283909"/>
    <lineage>
        <taxon>Eukaryota</taxon>
        <taxon>Metazoa</taxon>
        <taxon>Spiralia</taxon>
        <taxon>Lophotrochozoa</taxon>
        <taxon>Annelida</taxon>
        <taxon>Polychaeta</taxon>
        <taxon>Sedentaria</taxon>
        <taxon>Scolecida</taxon>
        <taxon>Capitellidae</taxon>
        <taxon>Capitella</taxon>
    </lineage>
</organism>
<evidence type="ECO:0000256" key="7">
    <source>
        <dbReference type="ARBA" id="ARBA00023170"/>
    </source>
</evidence>
<evidence type="ECO:0000256" key="10">
    <source>
        <dbReference type="SAM" id="Phobius"/>
    </source>
</evidence>
<dbReference type="Proteomes" id="UP000014760">
    <property type="component" value="Unassembled WGS sequence"/>
</dbReference>
<keyword evidence="9" id="KW-0807">Transducer</keyword>
<feature type="transmembrane region" description="Helical" evidence="10">
    <location>
        <begin position="25"/>
        <end position="48"/>
    </location>
</feature>
<dbReference type="PROSITE" id="PS50262">
    <property type="entry name" value="G_PROTEIN_RECEP_F1_2"/>
    <property type="match status" value="1"/>
</dbReference>
<dbReference type="SUPFAM" id="SSF81321">
    <property type="entry name" value="Family A G protein-coupled receptor-like"/>
    <property type="match status" value="1"/>
</dbReference>
<feature type="transmembrane region" description="Helical" evidence="10">
    <location>
        <begin position="95"/>
        <end position="123"/>
    </location>
</feature>
<accession>R7TAB6</accession>
<dbReference type="PANTHER" id="PTHR24246">
    <property type="entry name" value="OLFACTORY RECEPTOR AND ADENOSINE RECEPTOR"/>
    <property type="match status" value="1"/>
</dbReference>
<keyword evidence="14" id="KW-1185">Reference proteome</keyword>
<protein>
    <recommendedName>
        <fullName evidence="11">G-protein coupled receptors family 1 profile domain-containing protein</fullName>
    </recommendedName>
</protein>
<dbReference type="GO" id="GO:0004930">
    <property type="term" value="F:G protein-coupled receptor activity"/>
    <property type="evidence" value="ECO:0007669"/>
    <property type="project" value="UniProtKB-KW"/>
</dbReference>
<feature type="transmembrane region" description="Helical" evidence="10">
    <location>
        <begin position="238"/>
        <end position="260"/>
    </location>
</feature>
<evidence type="ECO:0000256" key="1">
    <source>
        <dbReference type="ARBA" id="ARBA00004651"/>
    </source>
</evidence>